<proteinExistence type="predicted"/>
<reference evidence="1" key="1">
    <citation type="submission" date="2019-11" db="EMBL/GenBank/DDBJ databases">
        <title>Bipolaris sorokiniana Genome sequencing.</title>
        <authorList>
            <person name="Wang H."/>
        </authorList>
    </citation>
    <scope>NUCLEOTIDE SEQUENCE</scope>
</reference>
<dbReference type="AlphaFoldDB" id="A0A8H5ZB63"/>
<dbReference type="EMBL" id="WNKQ01000021">
    <property type="protein sequence ID" value="KAF5844768.1"/>
    <property type="molecule type" value="Genomic_DNA"/>
</dbReference>
<evidence type="ECO:0000313" key="1">
    <source>
        <dbReference type="EMBL" id="KAF5844768.1"/>
    </source>
</evidence>
<sequence>MIAYSTCHGRQVITLFNALYSVINDQALYQISIDQPTVVSCAAKEWAIGDWFPCSDASWSLQINDKQGVSIKINHIVDGVTYCGDATIQFTGAIPVYQIQDGNITVTLEPVD</sequence>
<protein>
    <submittedName>
        <fullName evidence="1">Uncharacterized protein</fullName>
    </submittedName>
</protein>
<dbReference type="Proteomes" id="UP000624244">
    <property type="component" value="Unassembled WGS sequence"/>
</dbReference>
<name>A0A8H5ZB63_COCSA</name>
<comment type="caution">
    <text evidence="1">The sequence shown here is derived from an EMBL/GenBank/DDBJ whole genome shotgun (WGS) entry which is preliminary data.</text>
</comment>
<gene>
    <name evidence="1" type="ORF">GGP41_008759</name>
</gene>
<dbReference type="OMA" id="YQIQDGN"/>
<organism evidence="1 2">
    <name type="scientific">Cochliobolus sativus</name>
    <name type="common">Common root rot and spot blotch fungus</name>
    <name type="synonym">Bipolaris sorokiniana</name>
    <dbReference type="NCBI Taxonomy" id="45130"/>
    <lineage>
        <taxon>Eukaryota</taxon>
        <taxon>Fungi</taxon>
        <taxon>Dikarya</taxon>
        <taxon>Ascomycota</taxon>
        <taxon>Pezizomycotina</taxon>
        <taxon>Dothideomycetes</taxon>
        <taxon>Pleosporomycetidae</taxon>
        <taxon>Pleosporales</taxon>
        <taxon>Pleosporineae</taxon>
        <taxon>Pleosporaceae</taxon>
        <taxon>Bipolaris</taxon>
    </lineage>
</organism>
<accession>A0A8H5ZB63</accession>
<evidence type="ECO:0000313" key="2">
    <source>
        <dbReference type="Proteomes" id="UP000624244"/>
    </source>
</evidence>